<dbReference type="GO" id="GO:0007064">
    <property type="term" value="P:mitotic sister chromatid cohesion"/>
    <property type="evidence" value="ECO:0007669"/>
    <property type="project" value="TreeGrafter"/>
</dbReference>
<organism evidence="7 8">
    <name type="scientific">Naematelia encephala</name>
    <dbReference type="NCBI Taxonomy" id="71784"/>
    <lineage>
        <taxon>Eukaryota</taxon>
        <taxon>Fungi</taxon>
        <taxon>Dikarya</taxon>
        <taxon>Basidiomycota</taxon>
        <taxon>Agaricomycotina</taxon>
        <taxon>Tremellomycetes</taxon>
        <taxon>Tremellales</taxon>
        <taxon>Naemateliaceae</taxon>
        <taxon>Naematelia</taxon>
    </lineage>
</organism>
<dbReference type="PANTHER" id="PTHR12585:SF69">
    <property type="entry name" value="FI11703P"/>
    <property type="match status" value="1"/>
</dbReference>
<dbReference type="FunCoup" id="A0A1Y2AWD8">
    <property type="interactions" value="270"/>
</dbReference>
<sequence>MLLTELILSKRGPLAKVWLSAHHERKLSKQQALGVDVEESVDAILGQEDGPITLRLSGQLMLGVTRIYSRKVQYLLDDCKETRERISLAFRPGIVDLPEDQIRASKNAITFADQPDDFNFFDWSWAAPPPTFASREPIKALRPTTREFGAYNFGRPRASSLYGGGSTASRQGSHDQDGTSHLDSQDFAPIDLGLDLGLDDSLELETGREGQIALSSRAGSEVHRRRDGSSAFDLGSGMGEAGFGGMDLGLFDPDQPDLPVLEARSRRESSGLSTPPPVSPPPGITDLTPRTAARIATQIPRAPPKPKRPRLLQADEELELPDQAGPVDNSLILGEEHFIPANADLLRFQAIIADPDRHFLPTTRVGGETRIYLGPEGIADELRELFEFPANVLRRVRDDDRASKRPRLEGEEDDEEMEVARRASMAPGQEGYDDSHMFPGAGDDTFDLGGLPTDQGAPFHLDETLLVTPRGAAKSARQREREREVSLAPSRAESIARQIQFAGEDEIASHPLGIFDPRTRSEAAESMYTLSTPSKSVTSEQMQGGGGAGSHGGVSKNTGMAMGLLRREIEKIEREQEEKVVSFDSLATKATKRGASAFFFELLVLGTKDMVKLEQNEAFGDIAIAGKDRLFAGITA</sequence>
<reference evidence="7 8" key="1">
    <citation type="submission" date="2016-07" db="EMBL/GenBank/DDBJ databases">
        <title>Pervasive Adenine N6-methylation of Active Genes in Fungi.</title>
        <authorList>
            <consortium name="DOE Joint Genome Institute"/>
            <person name="Mondo S.J."/>
            <person name="Dannebaum R.O."/>
            <person name="Kuo R.C."/>
            <person name="Labutti K."/>
            <person name="Haridas S."/>
            <person name="Kuo A."/>
            <person name="Salamov A."/>
            <person name="Ahrendt S.R."/>
            <person name="Lipzen A."/>
            <person name="Sullivan W."/>
            <person name="Andreopoulos W.B."/>
            <person name="Clum A."/>
            <person name="Lindquist E."/>
            <person name="Daum C."/>
            <person name="Ramamoorthy G.K."/>
            <person name="Gryganskyi A."/>
            <person name="Culley D."/>
            <person name="Magnuson J.K."/>
            <person name="James T.Y."/>
            <person name="O'Malley M.A."/>
            <person name="Stajich J.E."/>
            <person name="Spatafora J.W."/>
            <person name="Visel A."/>
            <person name="Grigoriev I.V."/>
        </authorList>
    </citation>
    <scope>NUCLEOTIDE SEQUENCE [LARGE SCALE GENOMIC DNA]</scope>
    <source>
        <strain evidence="7 8">68-887.2</strain>
    </source>
</reference>
<evidence type="ECO:0000259" key="6">
    <source>
        <dbReference type="Pfam" id="PF04825"/>
    </source>
</evidence>
<dbReference type="InterPro" id="IPR006909">
    <property type="entry name" value="Rad21/Rec8_C_eu"/>
</dbReference>
<gene>
    <name evidence="7" type="ORF">BCR39DRAFT_539911</name>
</gene>
<dbReference type="GO" id="GO:0030892">
    <property type="term" value="C:mitotic cohesin complex"/>
    <property type="evidence" value="ECO:0007669"/>
    <property type="project" value="TreeGrafter"/>
</dbReference>
<evidence type="ECO:0000256" key="4">
    <source>
        <dbReference type="SAM" id="MobiDB-lite"/>
    </source>
</evidence>
<feature type="domain" description="Rad21/Rec8-like protein C-terminal eukaryotic" evidence="5">
    <location>
        <begin position="577"/>
        <end position="627"/>
    </location>
</feature>
<dbReference type="InterPro" id="IPR039781">
    <property type="entry name" value="Rad21/Rec8-like"/>
</dbReference>
<feature type="region of interest" description="Disordered" evidence="4">
    <location>
        <begin position="264"/>
        <end position="288"/>
    </location>
</feature>
<dbReference type="InParanoid" id="A0A1Y2AWD8"/>
<evidence type="ECO:0000256" key="3">
    <source>
        <dbReference type="ARBA" id="ARBA00023242"/>
    </source>
</evidence>
<dbReference type="OrthoDB" id="10071381at2759"/>
<dbReference type="Gene3D" id="1.10.10.580">
    <property type="entry name" value="Structural maintenance of chromosome 1. Chain E"/>
    <property type="match status" value="1"/>
</dbReference>
<dbReference type="GO" id="GO:0003682">
    <property type="term" value="F:chromatin binding"/>
    <property type="evidence" value="ECO:0007669"/>
    <property type="project" value="TreeGrafter"/>
</dbReference>
<keyword evidence="3" id="KW-0539">Nucleus</keyword>
<feature type="region of interest" description="Disordered" evidence="4">
    <location>
        <begin position="470"/>
        <end position="491"/>
    </location>
</feature>
<feature type="compositionally biased region" description="Polar residues" evidence="4">
    <location>
        <begin position="530"/>
        <end position="542"/>
    </location>
</feature>
<comment type="caution">
    <text evidence="7">The sequence shown here is derived from an EMBL/GenBank/DDBJ whole genome shotgun (WGS) entry which is preliminary data.</text>
</comment>
<comment type="similarity">
    <text evidence="2">Belongs to the rad21 family.</text>
</comment>
<evidence type="ECO:0000256" key="2">
    <source>
        <dbReference type="ARBA" id="ARBA00009870"/>
    </source>
</evidence>
<dbReference type="GO" id="GO:0005634">
    <property type="term" value="C:nucleus"/>
    <property type="evidence" value="ECO:0007669"/>
    <property type="project" value="UniProtKB-SubCell"/>
</dbReference>
<dbReference type="SUPFAM" id="SSF46785">
    <property type="entry name" value="Winged helix' DNA-binding domain"/>
    <property type="match status" value="1"/>
</dbReference>
<evidence type="ECO:0000256" key="1">
    <source>
        <dbReference type="ARBA" id="ARBA00004123"/>
    </source>
</evidence>
<feature type="compositionally biased region" description="Pro residues" evidence="4">
    <location>
        <begin position="274"/>
        <end position="283"/>
    </location>
</feature>
<feature type="region of interest" description="Disordered" evidence="4">
    <location>
        <begin position="161"/>
        <end position="186"/>
    </location>
</feature>
<name>A0A1Y2AWD8_9TREE</name>
<dbReference type="InterPro" id="IPR036390">
    <property type="entry name" value="WH_DNA-bd_sf"/>
</dbReference>
<feature type="compositionally biased region" description="Gly residues" evidence="4">
    <location>
        <begin position="543"/>
        <end position="552"/>
    </location>
</feature>
<dbReference type="Proteomes" id="UP000193986">
    <property type="component" value="Unassembled WGS sequence"/>
</dbReference>
<proteinExistence type="inferred from homology"/>
<evidence type="ECO:0000259" key="5">
    <source>
        <dbReference type="Pfam" id="PF04824"/>
    </source>
</evidence>
<dbReference type="GO" id="GO:1990414">
    <property type="term" value="P:replication-born double-strand break repair via sister chromatid exchange"/>
    <property type="evidence" value="ECO:0007669"/>
    <property type="project" value="TreeGrafter"/>
</dbReference>
<dbReference type="STRING" id="71784.A0A1Y2AWD8"/>
<dbReference type="InterPro" id="IPR006910">
    <property type="entry name" value="Rad21_Rec8_N"/>
</dbReference>
<dbReference type="Pfam" id="PF04825">
    <property type="entry name" value="Rad21_Rec8_N"/>
    <property type="match status" value="1"/>
</dbReference>
<feature type="domain" description="Rad21/Rec8-like protein N-terminal" evidence="6">
    <location>
        <begin position="1"/>
        <end position="103"/>
    </location>
</feature>
<dbReference type="Pfam" id="PF04824">
    <property type="entry name" value="Rad21_Rec8"/>
    <property type="match status" value="1"/>
</dbReference>
<feature type="compositionally biased region" description="Basic and acidic residues" evidence="4">
    <location>
        <begin position="172"/>
        <end position="184"/>
    </location>
</feature>
<feature type="region of interest" description="Disordered" evidence="4">
    <location>
        <begin position="215"/>
        <end position="235"/>
    </location>
</feature>
<dbReference type="EMBL" id="MCFC01000043">
    <property type="protein sequence ID" value="ORY26878.1"/>
    <property type="molecule type" value="Genomic_DNA"/>
</dbReference>
<evidence type="ECO:0000313" key="8">
    <source>
        <dbReference type="Proteomes" id="UP000193986"/>
    </source>
</evidence>
<accession>A0A1Y2AWD8</accession>
<keyword evidence="8" id="KW-1185">Reference proteome</keyword>
<feature type="region of interest" description="Disordered" evidence="4">
    <location>
        <begin position="530"/>
        <end position="556"/>
    </location>
</feature>
<dbReference type="PANTHER" id="PTHR12585">
    <property type="entry name" value="SCC1 / RAD21 FAMILY MEMBER"/>
    <property type="match status" value="1"/>
</dbReference>
<dbReference type="InterPro" id="IPR023093">
    <property type="entry name" value="ScpA-like_C"/>
</dbReference>
<protein>
    <submittedName>
        <fullName evidence="7">Rec8 like protein-domain-containing protein</fullName>
    </submittedName>
</protein>
<evidence type="ECO:0000313" key="7">
    <source>
        <dbReference type="EMBL" id="ORY26878.1"/>
    </source>
</evidence>
<comment type="subcellular location">
    <subcellularLocation>
        <location evidence="1">Nucleus</location>
    </subcellularLocation>
</comment>
<dbReference type="AlphaFoldDB" id="A0A1Y2AWD8"/>